<accession>A0A0E9U9H4</accession>
<protein>
    <submittedName>
        <fullName evidence="2">Uncharacterized protein</fullName>
    </submittedName>
</protein>
<keyword evidence="1" id="KW-0732">Signal</keyword>
<dbReference type="AlphaFoldDB" id="A0A0E9U9H4"/>
<reference evidence="2" key="1">
    <citation type="submission" date="2014-11" db="EMBL/GenBank/DDBJ databases">
        <authorList>
            <person name="Amaro Gonzalez C."/>
        </authorList>
    </citation>
    <scope>NUCLEOTIDE SEQUENCE</scope>
</reference>
<evidence type="ECO:0000313" key="2">
    <source>
        <dbReference type="EMBL" id="JAH61805.1"/>
    </source>
</evidence>
<sequence>MFMAYILAALTDFQLSHAFPCDILKPVKGLCK</sequence>
<feature type="chain" id="PRO_5002433260" evidence="1">
    <location>
        <begin position="19"/>
        <end position="32"/>
    </location>
</feature>
<name>A0A0E9U9H4_ANGAN</name>
<feature type="signal peptide" evidence="1">
    <location>
        <begin position="1"/>
        <end position="18"/>
    </location>
</feature>
<evidence type="ECO:0000256" key="1">
    <source>
        <dbReference type="SAM" id="SignalP"/>
    </source>
</evidence>
<dbReference type="EMBL" id="GBXM01046772">
    <property type="protein sequence ID" value="JAH61805.1"/>
    <property type="molecule type" value="Transcribed_RNA"/>
</dbReference>
<reference evidence="2" key="2">
    <citation type="journal article" date="2015" name="Fish Shellfish Immunol.">
        <title>Early steps in the European eel (Anguilla anguilla)-Vibrio vulnificus interaction in the gills: Role of the RtxA13 toxin.</title>
        <authorList>
            <person name="Callol A."/>
            <person name="Pajuelo D."/>
            <person name="Ebbesson L."/>
            <person name="Teles M."/>
            <person name="MacKenzie S."/>
            <person name="Amaro C."/>
        </authorList>
    </citation>
    <scope>NUCLEOTIDE SEQUENCE</scope>
</reference>
<proteinExistence type="predicted"/>
<organism evidence="2">
    <name type="scientific">Anguilla anguilla</name>
    <name type="common">European freshwater eel</name>
    <name type="synonym">Muraena anguilla</name>
    <dbReference type="NCBI Taxonomy" id="7936"/>
    <lineage>
        <taxon>Eukaryota</taxon>
        <taxon>Metazoa</taxon>
        <taxon>Chordata</taxon>
        <taxon>Craniata</taxon>
        <taxon>Vertebrata</taxon>
        <taxon>Euteleostomi</taxon>
        <taxon>Actinopterygii</taxon>
        <taxon>Neopterygii</taxon>
        <taxon>Teleostei</taxon>
        <taxon>Anguilliformes</taxon>
        <taxon>Anguillidae</taxon>
        <taxon>Anguilla</taxon>
    </lineage>
</organism>